<organism evidence="2 3">
    <name type="scientific">Hymenochirus boettgeri</name>
    <name type="common">Congo dwarf clawed frog</name>
    <dbReference type="NCBI Taxonomy" id="247094"/>
    <lineage>
        <taxon>Eukaryota</taxon>
        <taxon>Metazoa</taxon>
        <taxon>Chordata</taxon>
        <taxon>Craniata</taxon>
        <taxon>Vertebrata</taxon>
        <taxon>Euteleostomi</taxon>
        <taxon>Amphibia</taxon>
        <taxon>Batrachia</taxon>
        <taxon>Anura</taxon>
        <taxon>Pipoidea</taxon>
        <taxon>Pipidae</taxon>
        <taxon>Pipinae</taxon>
        <taxon>Hymenochirus</taxon>
    </lineage>
</organism>
<dbReference type="SUPFAM" id="SSF109640">
    <property type="entry name" value="KRAB domain (Kruppel-associated box)"/>
    <property type="match status" value="1"/>
</dbReference>
<dbReference type="InterPro" id="IPR001909">
    <property type="entry name" value="KRAB"/>
</dbReference>
<dbReference type="PANTHER" id="PTHR23232">
    <property type="entry name" value="KRAB DOMAIN C2H2 ZINC FINGER"/>
    <property type="match status" value="1"/>
</dbReference>
<evidence type="ECO:0000313" key="3">
    <source>
        <dbReference type="Proteomes" id="UP000812440"/>
    </source>
</evidence>
<dbReference type="GO" id="GO:0006355">
    <property type="term" value="P:regulation of DNA-templated transcription"/>
    <property type="evidence" value="ECO:0007669"/>
    <property type="project" value="InterPro"/>
</dbReference>
<dbReference type="InterPro" id="IPR050169">
    <property type="entry name" value="Krueppel_C2H2_ZnF"/>
</dbReference>
<dbReference type="PROSITE" id="PS50805">
    <property type="entry name" value="KRAB"/>
    <property type="match status" value="1"/>
</dbReference>
<name>A0A8T2JAN6_9PIPI</name>
<dbReference type="Proteomes" id="UP000812440">
    <property type="component" value="Chromosome 3"/>
</dbReference>
<dbReference type="CDD" id="cd07765">
    <property type="entry name" value="KRAB_A-box"/>
    <property type="match status" value="1"/>
</dbReference>
<keyword evidence="3" id="KW-1185">Reference proteome</keyword>
<sequence length="160" mass="18534">MANCTICSNSSSINQRSSTDLRSYALSTIRRKTTIKSRRPKKRKVLKFDDVAVYFSEEEWRILGDGQKALYKDVMTENYQTLYHLGYLHKKPKVILAIEQEWEPFIRNDQSTKKLNNADVLKSMQCSLFNRICVPVNRQVWVLLDGAGHLFCTAGSYAKY</sequence>
<dbReference type="PANTHER" id="PTHR23232:SF164">
    <property type="entry name" value="ZINC FINGER PROTEIN 30 ISOFORM X1"/>
    <property type="match status" value="1"/>
</dbReference>
<dbReference type="Pfam" id="PF01352">
    <property type="entry name" value="KRAB"/>
    <property type="match status" value="1"/>
</dbReference>
<dbReference type="SMART" id="SM00349">
    <property type="entry name" value="KRAB"/>
    <property type="match status" value="1"/>
</dbReference>
<dbReference type="OrthoDB" id="9892686at2759"/>
<feature type="domain" description="KRAB" evidence="1">
    <location>
        <begin position="46"/>
        <end position="117"/>
    </location>
</feature>
<gene>
    <name evidence="2" type="ORF">GDO86_006212</name>
</gene>
<reference evidence="2" key="1">
    <citation type="thesis" date="2020" institute="ProQuest LLC" country="789 East Eisenhower Parkway, Ann Arbor, MI, USA">
        <title>Comparative Genomics and Chromosome Evolution.</title>
        <authorList>
            <person name="Mudd A.B."/>
        </authorList>
    </citation>
    <scope>NUCLEOTIDE SEQUENCE</scope>
    <source>
        <strain evidence="2">Female2</strain>
        <tissue evidence="2">Blood</tissue>
    </source>
</reference>
<comment type="caution">
    <text evidence="2">The sequence shown here is derived from an EMBL/GenBank/DDBJ whole genome shotgun (WGS) entry which is preliminary data.</text>
</comment>
<protein>
    <recommendedName>
        <fullName evidence="1">KRAB domain-containing protein</fullName>
    </recommendedName>
</protein>
<accession>A0A8T2JAN6</accession>
<evidence type="ECO:0000313" key="2">
    <source>
        <dbReference type="EMBL" id="KAG8440370.1"/>
    </source>
</evidence>
<dbReference type="AlphaFoldDB" id="A0A8T2JAN6"/>
<dbReference type="EMBL" id="JAACNH010000006">
    <property type="protein sequence ID" value="KAG8440370.1"/>
    <property type="molecule type" value="Genomic_DNA"/>
</dbReference>
<proteinExistence type="predicted"/>
<dbReference type="Gene3D" id="6.10.140.140">
    <property type="match status" value="1"/>
</dbReference>
<evidence type="ECO:0000259" key="1">
    <source>
        <dbReference type="PROSITE" id="PS50805"/>
    </source>
</evidence>
<dbReference type="InterPro" id="IPR036051">
    <property type="entry name" value="KRAB_dom_sf"/>
</dbReference>